<feature type="compositionally biased region" description="Low complexity" evidence="2">
    <location>
        <begin position="352"/>
        <end position="366"/>
    </location>
</feature>
<dbReference type="SMART" id="SM00292">
    <property type="entry name" value="BRCT"/>
    <property type="match status" value="5"/>
</dbReference>
<dbReference type="AlphaFoldDB" id="A0A9P6TWP5"/>
<feature type="non-terminal residue" evidence="4">
    <location>
        <position position="1105"/>
    </location>
</feature>
<feature type="compositionally biased region" description="Basic and acidic residues" evidence="2">
    <location>
        <begin position="203"/>
        <end position="213"/>
    </location>
</feature>
<dbReference type="GO" id="GO:0033314">
    <property type="term" value="P:mitotic DNA replication checkpoint signaling"/>
    <property type="evidence" value="ECO:0007669"/>
    <property type="project" value="TreeGrafter"/>
</dbReference>
<accession>A0A9P6TWP5</accession>
<feature type="compositionally biased region" description="Low complexity" evidence="2">
    <location>
        <begin position="1022"/>
        <end position="1055"/>
    </location>
</feature>
<feature type="region of interest" description="Disordered" evidence="2">
    <location>
        <begin position="840"/>
        <end position="891"/>
    </location>
</feature>
<dbReference type="InterPro" id="IPR036420">
    <property type="entry name" value="BRCT_dom_sf"/>
</dbReference>
<reference evidence="4" key="1">
    <citation type="journal article" date="2020" name="Fungal Divers.">
        <title>Resolving the Mortierellaceae phylogeny through synthesis of multi-gene phylogenetics and phylogenomics.</title>
        <authorList>
            <person name="Vandepol N."/>
            <person name="Liber J."/>
            <person name="Desiro A."/>
            <person name="Na H."/>
            <person name="Kennedy M."/>
            <person name="Barry K."/>
            <person name="Grigoriev I.V."/>
            <person name="Miller A.N."/>
            <person name="O'Donnell K."/>
            <person name="Stajich J.E."/>
            <person name="Bonito G."/>
        </authorList>
    </citation>
    <scope>NUCLEOTIDE SEQUENCE</scope>
    <source>
        <strain evidence="4">BC1065</strain>
    </source>
</reference>
<feature type="compositionally biased region" description="Low complexity" evidence="2">
    <location>
        <begin position="392"/>
        <end position="414"/>
    </location>
</feature>
<evidence type="ECO:0000256" key="1">
    <source>
        <dbReference type="ARBA" id="ARBA00022737"/>
    </source>
</evidence>
<feature type="compositionally biased region" description="Acidic residues" evidence="2">
    <location>
        <begin position="1065"/>
        <end position="1074"/>
    </location>
</feature>
<feature type="region of interest" description="Disordered" evidence="2">
    <location>
        <begin position="703"/>
        <end position="729"/>
    </location>
</feature>
<dbReference type="Proteomes" id="UP000807716">
    <property type="component" value="Unassembled WGS sequence"/>
</dbReference>
<feature type="compositionally biased region" description="Polar residues" evidence="2">
    <location>
        <begin position="1"/>
        <end position="15"/>
    </location>
</feature>
<dbReference type="CDD" id="cd17731">
    <property type="entry name" value="BRCT_TopBP1_rpt2_like"/>
    <property type="match status" value="1"/>
</dbReference>
<dbReference type="GO" id="GO:0007095">
    <property type="term" value="P:mitotic G2 DNA damage checkpoint signaling"/>
    <property type="evidence" value="ECO:0007669"/>
    <property type="project" value="TreeGrafter"/>
</dbReference>
<feature type="region of interest" description="Disordered" evidence="2">
    <location>
        <begin position="198"/>
        <end position="218"/>
    </location>
</feature>
<feature type="domain" description="BRCT" evidence="3">
    <location>
        <begin position="603"/>
        <end position="693"/>
    </location>
</feature>
<feature type="compositionally biased region" description="Basic residues" evidence="2">
    <location>
        <begin position="963"/>
        <end position="975"/>
    </location>
</feature>
<dbReference type="Pfam" id="PF00533">
    <property type="entry name" value="BRCT"/>
    <property type="match status" value="2"/>
</dbReference>
<dbReference type="Gene3D" id="3.40.50.10190">
    <property type="entry name" value="BRCT domain"/>
    <property type="match status" value="5"/>
</dbReference>
<feature type="region of interest" description="Disordered" evidence="2">
    <location>
        <begin position="1"/>
        <end position="30"/>
    </location>
</feature>
<dbReference type="InterPro" id="IPR059215">
    <property type="entry name" value="BRCT2_TopBP1-like"/>
</dbReference>
<feature type="compositionally biased region" description="Low complexity" evidence="2">
    <location>
        <begin position="21"/>
        <end position="30"/>
    </location>
</feature>
<dbReference type="Pfam" id="PF12738">
    <property type="entry name" value="PTCB-BRCT"/>
    <property type="match status" value="2"/>
</dbReference>
<evidence type="ECO:0000259" key="3">
    <source>
        <dbReference type="PROSITE" id="PS50172"/>
    </source>
</evidence>
<feature type="domain" description="BRCT" evidence="3">
    <location>
        <begin position="741"/>
        <end position="833"/>
    </location>
</feature>
<evidence type="ECO:0000313" key="5">
    <source>
        <dbReference type="Proteomes" id="UP000807716"/>
    </source>
</evidence>
<keyword evidence="5" id="KW-1185">Reference proteome</keyword>
<feature type="compositionally biased region" description="Polar residues" evidence="2">
    <location>
        <begin position="979"/>
        <end position="988"/>
    </location>
</feature>
<feature type="compositionally biased region" description="Low complexity" evidence="2">
    <location>
        <begin position="434"/>
        <end position="444"/>
    </location>
</feature>
<dbReference type="EMBL" id="JAAAJB010001043">
    <property type="protein sequence ID" value="KAG0249241.1"/>
    <property type="molecule type" value="Genomic_DNA"/>
</dbReference>
<feature type="region of interest" description="Disordered" evidence="2">
    <location>
        <begin position="963"/>
        <end position="1078"/>
    </location>
</feature>
<dbReference type="OrthoDB" id="251770at2759"/>
<dbReference type="PANTHER" id="PTHR13561">
    <property type="entry name" value="DNA REPLICATION REGULATOR DPB11-RELATED"/>
    <property type="match status" value="1"/>
</dbReference>
<dbReference type="GO" id="GO:0006270">
    <property type="term" value="P:DNA replication initiation"/>
    <property type="evidence" value="ECO:0007669"/>
    <property type="project" value="TreeGrafter"/>
</dbReference>
<dbReference type="InterPro" id="IPR001357">
    <property type="entry name" value="BRCT_dom"/>
</dbReference>
<dbReference type="PANTHER" id="PTHR13561:SF20">
    <property type="entry name" value="DNA TOPOISOMERASE 2-BINDING PROTEIN 1"/>
    <property type="match status" value="1"/>
</dbReference>
<comment type="caution">
    <text evidence="4">The sequence shown here is derived from an EMBL/GenBank/DDBJ whole genome shotgun (WGS) entry which is preliminary data.</text>
</comment>
<feature type="region of interest" description="Disordered" evidence="2">
    <location>
        <begin position="352"/>
        <end position="451"/>
    </location>
</feature>
<protein>
    <submittedName>
        <fullName evidence="4">DNA topoisomerase 2-binding protein 1</fullName>
    </submittedName>
</protein>
<feature type="domain" description="BRCT" evidence="3">
    <location>
        <begin position="131"/>
        <end position="200"/>
    </location>
</feature>
<evidence type="ECO:0000313" key="4">
    <source>
        <dbReference type="EMBL" id="KAG0249241.1"/>
    </source>
</evidence>
<evidence type="ECO:0000256" key="2">
    <source>
        <dbReference type="SAM" id="MobiDB-lite"/>
    </source>
</evidence>
<dbReference type="SUPFAM" id="SSF52113">
    <property type="entry name" value="BRCT domain"/>
    <property type="match status" value="5"/>
</dbReference>
<feature type="region of interest" description="Disordered" evidence="2">
    <location>
        <begin position="500"/>
        <end position="528"/>
    </location>
</feature>
<feature type="domain" description="BRCT" evidence="3">
    <location>
        <begin position="41"/>
        <end position="114"/>
    </location>
</feature>
<dbReference type="PROSITE" id="PS50172">
    <property type="entry name" value="BRCT"/>
    <property type="match status" value="5"/>
</dbReference>
<organism evidence="4 5">
    <name type="scientific">Actinomortierella ambigua</name>
    <dbReference type="NCBI Taxonomy" id="1343610"/>
    <lineage>
        <taxon>Eukaryota</taxon>
        <taxon>Fungi</taxon>
        <taxon>Fungi incertae sedis</taxon>
        <taxon>Mucoromycota</taxon>
        <taxon>Mortierellomycotina</taxon>
        <taxon>Mortierellomycetes</taxon>
        <taxon>Mortierellales</taxon>
        <taxon>Mortierellaceae</taxon>
        <taxon>Actinomortierella</taxon>
    </lineage>
</organism>
<feature type="domain" description="BRCT" evidence="3">
    <location>
        <begin position="229"/>
        <end position="323"/>
    </location>
</feature>
<keyword evidence="1" id="KW-0677">Repeat</keyword>
<sequence>MFRQSNPRRSQTMVTPTAGPTVADSSTSATTVEPALNVQTIPVRPLDRCIVSYTGLTASERNQVNRLVKALGGKAVVDMTEDVNYLIATKTMTPKYKIAFTLAIPVVEPDWLQEIYQEWNMGHEVNLKDTRTEIETYTTLYGGSFTPDMLRGNTTHLICDVAKGKKYTMAQIWGIKCVSYKWFVECMRTLELVDESAYPAPTEEERREEKKNADPLSNPIMDVRADGIPDLTYLERCHFYLCPTFDEEGIAKCKMMIRMGGGLQVAQYDEGEVTHVVVPGTTIDESTMALFKEAKNLPCIVSIQWLKACSKAHKRISESQHVVPFPTRSEAAHPKNQHLHGPQTWTTDPIVSAAASASSRQQSAARPRLEDTRASNVATLRSGRGGGGGGSTTESAAGRRSGASNTTTNTTGSTFHQHREHRPPSPPTSPAASPPQQSSSSSSPGDCLNPKHTRRSALVHRSMSGLLAQDVADLSIDQRLSGGGGVSPSMASMIGKTDHLALEDPDSGGNNNSSGNSSGSRGPLSLSFGGTTMSLVQEQYDEGSESETEKRVSNKDLFSALSFTTFGCKEDTVRTVRAETEQYGGKFYEEGTVPVEEQEAAYTIVPRFSDLNISLSSTLDELECIQLTKLIKILGATYHENVLKSSTNLLISNAAVGPKFEFMWKNQRPVVSCEWLKQSVAAGRALPYAPYLVVPKNKAAGVPETVQRTPSGDIGSQQRTLPSLKHQRSDSPILADASPELTDTPLSGLVLCVTNKALGECQDLVMIIQDLGGQVVRQYNQSITHVVHKAIKARDTFKDLRQAKTDRKFVVAPEWVLKCRDERHRVSEWLYPETYDPKRRVLETTRPPPPTQTRSNPTLAMPRRPTLRSSTGSTMSGLGGGGSHIGSSSSSSFNHPKYNGYTMTTITSSSSSNINSSRSQLLSVEPSQGMTQMTDGPSYFYGGMSMETPFAYDSMTQETSMQHHHVSQLLHHPHARPSLSLSVDTSTGIKIRRVRKRKPDDSLTLEWPAGSKAATESTQGQAGSEPSSATSATPTTGTMTTAMTTTTTTTTTTATNSYPQPGSMDVDEGIDYSDEEGRAVRRKYMRRVDKTGWATREERQEDDDG</sequence>
<gene>
    <name evidence="4" type="primary">TOPBP1</name>
    <name evidence="4" type="ORF">DFQ27_000271</name>
</gene>
<proteinExistence type="predicted"/>
<feature type="compositionally biased region" description="Pro residues" evidence="2">
    <location>
        <begin position="424"/>
        <end position="433"/>
    </location>
</feature>
<feature type="compositionally biased region" description="Polar residues" evidence="2">
    <location>
        <begin position="706"/>
        <end position="721"/>
    </location>
</feature>
<feature type="compositionally biased region" description="Low complexity" evidence="2">
    <location>
        <begin position="507"/>
        <end position="528"/>
    </location>
</feature>
<name>A0A9P6TWP5_9FUNG</name>